<dbReference type="InterPro" id="IPR041459">
    <property type="entry name" value="MPTase-PolyVal"/>
</dbReference>
<evidence type="ECO:0000313" key="3">
    <source>
        <dbReference type="EMBL" id="ADY58581.1"/>
    </source>
</evidence>
<feature type="domain" description="N-terminal" evidence="1">
    <location>
        <begin position="6"/>
        <end position="133"/>
    </location>
</feature>
<dbReference type="STRING" id="756272.Plabr_0960"/>
<gene>
    <name evidence="3" type="ordered locus">Plabr_0960</name>
</gene>
<evidence type="ECO:0008006" key="5">
    <source>
        <dbReference type="Google" id="ProtNLM"/>
    </source>
</evidence>
<accession>F0SJ39</accession>
<evidence type="ECO:0000259" key="2">
    <source>
        <dbReference type="Pfam" id="PF18818"/>
    </source>
</evidence>
<sequence length="301" mass="34137">MAKSTKQIQEEITNKIVESLKAGTVPWRKPWSTSPNCGATTNIVSGKAYRGINAAALLPLHQMEHDFNSKWYATWNQWRDLGATVMRRPDHVKPGEWGCGIIYYAPIKKTKTDHTTGEEIEVEFAMLKQYTVFSAEQVELPDHLRHLVDVEPETKNEEFVDFAPAEVAIAATQADIRYGGDRCYYDRSTDHIQLVPKHRFEKEKEFYSTSLHELSHWSESRCDWTGNYAEGELRAEIAAAFMCSELQIPQSDDLSNTQAYLASWLKSLQSDPRFIFKASAAASKAADYVLSFSRQAETVAT</sequence>
<dbReference type="KEGG" id="pbs:Plabr_0960"/>
<dbReference type="PIRSF" id="PIRSF037112">
    <property type="entry name" value="Antirestriction_ArdC"/>
    <property type="match status" value="1"/>
</dbReference>
<dbReference type="eggNOG" id="COG4227">
    <property type="taxonomic scope" value="Bacteria"/>
</dbReference>
<dbReference type="AlphaFoldDB" id="F0SJ39"/>
<dbReference type="OrthoDB" id="9792687at2"/>
<name>F0SJ39_RUBBR</name>
<reference evidence="4" key="1">
    <citation type="submission" date="2011-02" db="EMBL/GenBank/DDBJ databases">
        <title>The complete genome of Planctomyces brasiliensis DSM 5305.</title>
        <authorList>
            <person name="Lucas S."/>
            <person name="Copeland A."/>
            <person name="Lapidus A."/>
            <person name="Bruce D."/>
            <person name="Goodwin L."/>
            <person name="Pitluck S."/>
            <person name="Kyrpides N."/>
            <person name="Mavromatis K."/>
            <person name="Pagani I."/>
            <person name="Ivanova N."/>
            <person name="Ovchinnikova G."/>
            <person name="Lu M."/>
            <person name="Detter J.C."/>
            <person name="Han C."/>
            <person name="Land M."/>
            <person name="Hauser L."/>
            <person name="Markowitz V."/>
            <person name="Cheng J.-F."/>
            <person name="Hugenholtz P."/>
            <person name="Woyke T."/>
            <person name="Wu D."/>
            <person name="Tindall B."/>
            <person name="Pomrenke H.G."/>
            <person name="Brambilla E."/>
            <person name="Klenk H.-P."/>
            <person name="Eisen J.A."/>
        </authorList>
    </citation>
    <scope>NUCLEOTIDE SEQUENCE [LARGE SCALE GENOMIC DNA]</scope>
    <source>
        <strain evidence="4">ATCC 49424 / DSM 5305 / JCM 21570 / NBRC 103401 / IFAM 1448</strain>
    </source>
</reference>
<dbReference type="Proteomes" id="UP000006860">
    <property type="component" value="Chromosome"/>
</dbReference>
<dbReference type="HOGENOM" id="CLU_041111_0_0_0"/>
<organism evidence="3 4">
    <name type="scientific">Rubinisphaera brasiliensis (strain ATCC 49424 / DSM 5305 / JCM 21570 / IAM 15109 / NBRC 103401 / IFAM 1448)</name>
    <name type="common">Planctomyces brasiliensis</name>
    <dbReference type="NCBI Taxonomy" id="756272"/>
    <lineage>
        <taxon>Bacteria</taxon>
        <taxon>Pseudomonadati</taxon>
        <taxon>Planctomycetota</taxon>
        <taxon>Planctomycetia</taxon>
        <taxon>Planctomycetales</taxon>
        <taxon>Planctomycetaceae</taxon>
        <taxon>Rubinisphaera</taxon>
    </lineage>
</organism>
<dbReference type="EMBL" id="CP002546">
    <property type="protein sequence ID" value="ADY58581.1"/>
    <property type="molecule type" value="Genomic_DNA"/>
</dbReference>
<evidence type="ECO:0000259" key="1">
    <source>
        <dbReference type="Pfam" id="PF08401"/>
    </source>
</evidence>
<feature type="domain" description="Polyvalent protein metallopeptidase" evidence="2">
    <location>
        <begin position="165"/>
        <end position="280"/>
    </location>
</feature>
<evidence type="ECO:0000313" key="4">
    <source>
        <dbReference type="Proteomes" id="UP000006860"/>
    </source>
</evidence>
<dbReference type="InterPro" id="IPR013610">
    <property type="entry name" value="ArdC_N"/>
</dbReference>
<dbReference type="GO" id="GO:0003697">
    <property type="term" value="F:single-stranded DNA binding"/>
    <property type="evidence" value="ECO:0007669"/>
    <property type="project" value="InterPro"/>
</dbReference>
<dbReference type="Pfam" id="PF08401">
    <property type="entry name" value="ArdcN"/>
    <property type="match status" value="1"/>
</dbReference>
<keyword evidence="4" id="KW-1185">Reference proteome</keyword>
<dbReference type="RefSeq" id="WP_013627319.1">
    <property type="nucleotide sequence ID" value="NC_015174.1"/>
</dbReference>
<protein>
    <recommendedName>
        <fullName evidence="5">Antirestriction protein ArdC</fullName>
    </recommendedName>
</protein>
<dbReference type="Pfam" id="PF18818">
    <property type="entry name" value="MPTase-PolyVal"/>
    <property type="match status" value="1"/>
</dbReference>
<dbReference type="InterPro" id="IPR017113">
    <property type="entry name" value="Antirestriction_ArdC"/>
</dbReference>
<proteinExistence type="predicted"/>